<evidence type="ECO:0000256" key="2">
    <source>
        <dbReference type="ARBA" id="ARBA00023008"/>
    </source>
</evidence>
<dbReference type="Proteomes" id="UP000182409">
    <property type="component" value="Unassembled WGS sequence"/>
</dbReference>
<dbReference type="PANTHER" id="PTHR12151">
    <property type="entry name" value="ELECTRON TRANSPORT PROTIN SCO1/SENC FAMILY MEMBER"/>
    <property type="match status" value="1"/>
</dbReference>
<feature type="binding site" evidence="3">
    <location>
        <position position="173"/>
    </location>
    <ligand>
        <name>Cu cation</name>
        <dbReference type="ChEBI" id="CHEBI:23378"/>
    </ligand>
</feature>
<dbReference type="PROSITE" id="PS51257">
    <property type="entry name" value="PROKAR_LIPOPROTEIN"/>
    <property type="match status" value="1"/>
</dbReference>
<dbReference type="PANTHER" id="PTHR12151:SF25">
    <property type="entry name" value="LINALOOL DEHYDRATASE_ISOMERASE DOMAIN-CONTAINING PROTEIN"/>
    <property type="match status" value="1"/>
</dbReference>
<organism evidence="6 7">
    <name type="scientific">Terriglobus roseus</name>
    <dbReference type="NCBI Taxonomy" id="392734"/>
    <lineage>
        <taxon>Bacteria</taxon>
        <taxon>Pseudomonadati</taxon>
        <taxon>Acidobacteriota</taxon>
        <taxon>Terriglobia</taxon>
        <taxon>Terriglobales</taxon>
        <taxon>Acidobacteriaceae</taxon>
        <taxon>Terriglobus</taxon>
    </lineage>
</organism>
<evidence type="ECO:0000313" key="6">
    <source>
        <dbReference type="EMBL" id="SEC48597.1"/>
    </source>
</evidence>
<dbReference type="PROSITE" id="PS51352">
    <property type="entry name" value="THIOREDOXIN_2"/>
    <property type="match status" value="1"/>
</dbReference>
<feature type="binding site" evidence="3">
    <location>
        <position position="167"/>
    </location>
    <ligand>
        <name>Cu cation</name>
        <dbReference type="ChEBI" id="CHEBI:23378"/>
    </ligand>
</feature>
<keyword evidence="3" id="KW-0479">Metal-binding</keyword>
<dbReference type="InterPro" id="IPR003782">
    <property type="entry name" value="SCO1/SenC"/>
</dbReference>
<feature type="domain" description="Thioredoxin" evidence="5">
    <location>
        <begin position="129"/>
        <end position="297"/>
    </location>
</feature>
<proteinExistence type="inferred from homology"/>
<keyword evidence="4" id="KW-1015">Disulfide bond</keyword>
<feature type="binding site" evidence="3">
    <location>
        <position position="261"/>
    </location>
    <ligand>
        <name>Cu cation</name>
        <dbReference type="ChEBI" id="CHEBI:23378"/>
    </ligand>
</feature>
<name>A0A1H4SWQ3_9BACT</name>
<dbReference type="OrthoDB" id="115161at2"/>
<dbReference type="GO" id="GO:0046872">
    <property type="term" value="F:metal ion binding"/>
    <property type="evidence" value="ECO:0007669"/>
    <property type="project" value="UniProtKB-KW"/>
</dbReference>
<dbReference type="InterPro" id="IPR021647">
    <property type="entry name" value="CusF_Ec"/>
</dbReference>
<dbReference type="EMBL" id="FNSD01000001">
    <property type="protein sequence ID" value="SEC48597.1"/>
    <property type="molecule type" value="Genomic_DNA"/>
</dbReference>
<sequence>MSRNVQRCCAAVVLCFCGLIAGCRKSTEVLPKTTKQFSVKGKIIATDPEHAEITLQHDAIPGLMEAMTMPYKVARKEIVNELHPGDVIRARLLADQTSDGDFTGAKLDEIAVIAQAKPDFKPTSNYHAPNVGDVLPDFTLIDQDGKPIHTAKFKGKTLLITFIYTRCPLDDFCPKMSRNFAAISKSLAGDRALYDGTHMLSISFDPAYDKPSVLRAYGKSYTGDGGFAHWQFAAPTAAALPEVEKYFNVGVTPEGNGSLTHSLSTLLIDPAGKVAAWYPGSEWTPEEVVAKIRSVPRS</sequence>
<dbReference type="RefSeq" id="WP_074655323.1">
    <property type="nucleotide sequence ID" value="NZ_FNSD01000001.1"/>
</dbReference>
<dbReference type="Gene3D" id="3.40.30.10">
    <property type="entry name" value="Glutaredoxin"/>
    <property type="match status" value="1"/>
</dbReference>
<keyword evidence="2 3" id="KW-0186">Copper</keyword>
<dbReference type="InterPro" id="IPR036249">
    <property type="entry name" value="Thioredoxin-like_sf"/>
</dbReference>
<dbReference type="InterPro" id="IPR013766">
    <property type="entry name" value="Thioredoxin_domain"/>
</dbReference>
<dbReference type="Pfam" id="PF02630">
    <property type="entry name" value="SCO1-SenC"/>
    <property type="match status" value="1"/>
</dbReference>
<dbReference type="InterPro" id="IPR042230">
    <property type="entry name" value="CusF_sf"/>
</dbReference>
<evidence type="ECO:0000256" key="1">
    <source>
        <dbReference type="ARBA" id="ARBA00010996"/>
    </source>
</evidence>
<comment type="similarity">
    <text evidence="1">Belongs to the SCO1/2 family.</text>
</comment>
<gene>
    <name evidence="6" type="ORF">SAMN05443244_3577</name>
</gene>
<dbReference type="Pfam" id="PF11604">
    <property type="entry name" value="CusF_Ec"/>
    <property type="match status" value="1"/>
</dbReference>
<reference evidence="6 7" key="1">
    <citation type="submission" date="2016-10" db="EMBL/GenBank/DDBJ databases">
        <authorList>
            <person name="de Groot N.N."/>
        </authorList>
    </citation>
    <scope>NUCLEOTIDE SEQUENCE [LARGE SCALE GENOMIC DNA]</scope>
    <source>
        <strain evidence="6 7">AB35.6</strain>
    </source>
</reference>
<accession>A0A1H4SWQ3</accession>
<evidence type="ECO:0000259" key="5">
    <source>
        <dbReference type="PROSITE" id="PS51352"/>
    </source>
</evidence>
<dbReference type="AlphaFoldDB" id="A0A1H4SWQ3"/>
<dbReference type="CDD" id="cd02968">
    <property type="entry name" value="SCO"/>
    <property type="match status" value="1"/>
</dbReference>
<dbReference type="Gene3D" id="2.40.50.320">
    <property type="entry name" value="Copper binding periplasmic protein CusF"/>
    <property type="match status" value="1"/>
</dbReference>
<evidence type="ECO:0000313" key="7">
    <source>
        <dbReference type="Proteomes" id="UP000182409"/>
    </source>
</evidence>
<dbReference type="SUPFAM" id="SSF52833">
    <property type="entry name" value="Thioredoxin-like"/>
    <property type="match status" value="1"/>
</dbReference>
<feature type="disulfide bond" description="Redox-active" evidence="4">
    <location>
        <begin position="167"/>
        <end position="173"/>
    </location>
</feature>
<protein>
    <submittedName>
        <fullName evidence="6">Protein SCO1/2</fullName>
    </submittedName>
</protein>
<evidence type="ECO:0000256" key="4">
    <source>
        <dbReference type="PIRSR" id="PIRSR603782-2"/>
    </source>
</evidence>
<evidence type="ECO:0000256" key="3">
    <source>
        <dbReference type="PIRSR" id="PIRSR603782-1"/>
    </source>
</evidence>